<dbReference type="STRING" id="930117.SAMN05216225_10286"/>
<evidence type="ECO:0000313" key="2">
    <source>
        <dbReference type="EMBL" id="SHG35478.1"/>
    </source>
</evidence>
<dbReference type="EMBL" id="FQVW01000028">
    <property type="protein sequence ID" value="SHG35478.1"/>
    <property type="molecule type" value="Genomic_DNA"/>
</dbReference>
<dbReference type="SUPFAM" id="SSF54427">
    <property type="entry name" value="NTF2-like"/>
    <property type="match status" value="1"/>
</dbReference>
<keyword evidence="3" id="KW-1185">Reference proteome</keyword>
<dbReference type="InterPro" id="IPR032710">
    <property type="entry name" value="NTF2-like_dom_sf"/>
</dbReference>
<sequence>MMQQKKILLAVVIILGLGVLVFVLLNQSEDRQAKSIVEEFYLYEQDGAFSESWKLFHPKMEEKFNKGHYIQDRAHVFMNHFGVTTFSFELGSVKKVKDWVMEEGTEAIGEAFVVPVYKTYKGKYGNFTISQDVYATKVDGEWKILWDYNK</sequence>
<gene>
    <name evidence="2" type="ORF">SAMN05216225_10286</name>
</gene>
<keyword evidence="1" id="KW-0472">Membrane</keyword>
<name>A0A1M5J4D3_9BACI</name>
<dbReference type="AlphaFoldDB" id="A0A1M5J4D3"/>
<organism evidence="2 3">
    <name type="scientific">Ornithinibacillus halophilus</name>
    <dbReference type="NCBI Taxonomy" id="930117"/>
    <lineage>
        <taxon>Bacteria</taxon>
        <taxon>Bacillati</taxon>
        <taxon>Bacillota</taxon>
        <taxon>Bacilli</taxon>
        <taxon>Bacillales</taxon>
        <taxon>Bacillaceae</taxon>
        <taxon>Ornithinibacillus</taxon>
    </lineage>
</organism>
<feature type="transmembrane region" description="Helical" evidence="1">
    <location>
        <begin position="7"/>
        <end position="25"/>
    </location>
</feature>
<keyword evidence="1" id="KW-0812">Transmembrane</keyword>
<proteinExistence type="predicted"/>
<reference evidence="2 3" key="1">
    <citation type="submission" date="2016-11" db="EMBL/GenBank/DDBJ databases">
        <authorList>
            <person name="Jaros S."/>
            <person name="Januszkiewicz K."/>
            <person name="Wedrychowicz H."/>
        </authorList>
    </citation>
    <scope>NUCLEOTIDE SEQUENCE [LARGE SCALE GENOMIC DNA]</scope>
    <source>
        <strain evidence="2 3">IBRC-M 10683</strain>
    </source>
</reference>
<dbReference type="Proteomes" id="UP000183988">
    <property type="component" value="Unassembled WGS sequence"/>
</dbReference>
<protein>
    <recommendedName>
        <fullName evidence="4">DUF4440 domain-containing protein</fullName>
    </recommendedName>
</protein>
<accession>A0A1M5J4D3</accession>
<evidence type="ECO:0000313" key="3">
    <source>
        <dbReference type="Proteomes" id="UP000183988"/>
    </source>
</evidence>
<keyword evidence="1" id="KW-1133">Transmembrane helix</keyword>
<evidence type="ECO:0008006" key="4">
    <source>
        <dbReference type="Google" id="ProtNLM"/>
    </source>
</evidence>
<evidence type="ECO:0000256" key="1">
    <source>
        <dbReference type="SAM" id="Phobius"/>
    </source>
</evidence>